<keyword evidence="1" id="KW-0472">Membrane</keyword>
<dbReference type="Proteomes" id="UP000241769">
    <property type="component" value="Unassembled WGS sequence"/>
</dbReference>
<sequence>TNLVLLILFLLKVSSAAQSFRTYWIIFVIQIFVIIMQLRYY</sequence>
<accession>A0A2P6MN49</accession>
<name>A0A2P6MN49_9EUKA</name>
<dbReference type="EMBL" id="MDYQ01000663">
    <property type="protein sequence ID" value="PRP73121.1"/>
    <property type="molecule type" value="Genomic_DNA"/>
</dbReference>
<keyword evidence="1" id="KW-0812">Transmembrane</keyword>
<organism evidence="3 4">
    <name type="scientific">Planoprotostelium fungivorum</name>
    <dbReference type="NCBI Taxonomy" id="1890364"/>
    <lineage>
        <taxon>Eukaryota</taxon>
        <taxon>Amoebozoa</taxon>
        <taxon>Evosea</taxon>
        <taxon>Variosea</taxon>
        <taxon>Cavosteliida</taxon>
        <taxon>Cavosteliaceae</taxon>
        <taxon>Planoprotostelium</taxon>
    </lineage>
</organism>
<keyword evidence="4" id="KW-1185">Reference proteome</keyword>
<protein>
    <submittedName>
        <fullName evidence="3">Uncharacterized protein</fullName>
    </submittedName>
</protein>
<dbReference type="InParanoid" id="A0A2P6MN49"/>
<keyword evidence="2" id="KW-0732">Signal</keyword>
<comment type="caution">
    <text evidence="3">The sequence shown here is derived from an EMBL/GenBank/DDBJ whole genome shotgun (WGS) entry which is preliminary data.</text>
</comment>
<evidence type="ECO:0000256" key="1">
    <source>
        <dbReference type="SAM" id="Phobius"/>
    </source>
</evidence>
<proteinExistence type="predicted"/>
<evidence type="ECO:0000313" key="4">
    <source>
        <dbReference type="Proteomes" id="UP000241769"/>
    </source>
</evidence>
<evidence type="ECO:0000313" key="3">
    <source>
        <dbReference type="EMBL" id="PRP73121.1"/>
    </source>
</evidence>
<evidence type="ECO:0000256" key="2">
    <source>
        <dbReference type="SAM" id="SignalP"/>
    </source>
</evidence>
<keyword evidence="1" id="KW-1133">Transmembrane helix</keyword>
<feature type="signal peptide" evidence="2">
    <location>
        <begin position="1"/>
        <end position="16"/>
    </location>
</feature>
<feature type="chain" id="PRO_5015103855" evidence="2">
    <location>
        <begin position="17"/>
        <end position="41"/>
    </location>
</feature>
<feature type="transmembrane region" description="Helical" evidence="1">
    <location>
        <begin position="25"/>
        <end position="40"/>
    </location>
</feature>
<reference evidence="3 4" key="1">
    <citation type="journal article" date="2018" name="Genome Biol. Evol.">
        <title>Multiple Roots of Fruiting Body Formation in Amoebozoa.</title>
        <authorList>
            <person name="Hillmann F."/>
            <person name="Forbes G."/>
            <person name="Novohradska S."/>
            <person name="Ferling I."/>
            <person name="Riege K."/>
            <person name="Groth M."/>
            <person name="Westermann M."/>
            <person name="Marz M."/>
            <person name="Spaller T."/>
            <person name="Winckler T."/>
            <person name="Schaap P."/>
            <person name="Glockner G."/>
        </authorList>
    </citation>
    <scope>NUCLEOTIDE SEQUENCE [LARGE SCALE GENOMIC DNA]</scope>
    <source>
        <strain evidence="3 4">Jena</strain>
    </source>
</reference>
<dbReference type="AlphaFoldDB" id="A0A2P6MN49"/>
<feature type="non-terminal residue" evidence="3">
    <location>
        <position position="1"/>
    </location>
</feature>
<gene>
    <name evidence="3" type="ORF">PROFUN_16972</name>
</gene>